<sequence length="352" mass="39875">MEIKSNTLMRSPPADYFPANSDSWFVLKDGYDAGKTLFYYDYVSGPGEPVATVLMVHGNPECSYTYRHIRDHLIKSTSTFRIIAMDHIGFGLSDAADFEMVDMHHAANVLQLVRHLELEDITLLVHDWGGPIGIGALLSDHWRVKNLVVMNTTVFPMSSSGFTYQNYPISWFPWSSVPRFIPDSLWGGVAGYVVSHAEPQSNATFFCGVIGSILKFRFRRFAKGSPEYVWSEVLRSPSNVKSSKRNVLQTPVWGHGYTYNDPRHGTQDNHSFYEFIQREILAQWGAAGRNIPICGFFGKWDPCGKDEVVAQWQQALPQMKQRTHEFPEVGHFIEETKGKEIAEGIIAMAKEK</sequence>
<accession>A0ABP7WQS8</accession>
<dbReference type="InterPro" id="IPR029058">
    <property type="entry name" value="AB_hydrolase_fold"/>
</dbReference>
<dbReference type="InterPro" id="IPR000639">
    <property type="entry name" value="Epox_hydrolase-like"/>
</dbReference>
<dbReference type="Gene3D" id="3.40.50.1820">
    <property type="entry name" value="alpha/beta hydrolase"/>
    <property type="match status" value="1"/>
</dbReference>
<evidence type="ECO:0000259" key="2">
    <source>
        <dbReference type="Pfam" id="PF00561"/>
    </source>
</evidence>
<evidence type="ECO:0000256" key="1">
    <source>
        <dbReference type="ARBA" id="ARBA00022801"/>
    </source>
</evidence>
<evidence type="ECO:0000313" key="4">
    <source>
        <dbReference type="Proteomes" id="UP001500392"/>
    </source>
</evidence>
<dbReference type="Proteomes" id="UP001500392">
    <property type="component" value="Unassembled WGS sequence"/>
</dbReference>
<evidence type="ECO:0000313" key="3">
    <source>
        <dbReference type="EMBL" id="GAA4094563.1"/>
    </source>
</evidence>
<dbReference type="EMBL" id="BAABDM010000002">
    <property type="protein sequence ID" value="GAA4094563.1"/>
    <property type="molecule type" value="Genomic_DNA"/>
</dbReference>
<feature type="domain" description="AB hydrolase-1" evidence="2">
    <location>
        <begin position="52"/>
        <end position="333"/>
    </location>
</feature>
<keyword evidence="4" id="KW-1185">Reference proteome</keyword>
<name>A0ABP7WQS8_9GAMM</name>
<dbReference type="PANTHER" id="PTHR42977:SF3">
    <property type="entry name" value="AB HYDROLASE-1 DOMAIN-CONTAINING PROTEIN"/>
    <property type="match status" value="1"/>
</dbReference>
<comment type="caution">
    <text evidence="3">The sequence shown here is derived from an EMBL/GenBank/DDBJ whole genome shotgun (WGS) entry which is preliminary data.</text>
</comment>
<dbReference type="PRINTS" id="PR00412">
    <property type="entry name" value="EPOXHYDRLASE"/>
</dbReference>
<dbReference type="RefSeq" id="WP_344934938.1">
    <property type="nucleotide sequence ID" value="NZ_BAABDM010000002.1"/>
</dbReference>
<organism evidence="3 4">
    <name type="scientific">Zhongshania borealis</name>
    <dbReference type="NCBI Taxonomy" id="889488"/>
    <lineage>
        <taxon>Bacteria</taxon>
        <taxon>Pseudomonadati</taxon>
        <taxon>Pseudomonadota</taxon>
        <taxon>Gammaproteobacteria</taxon>
        <taxon>Cellvibrionales</taxon>
        <taxon>Spongiibacteraceae</taxon>
        <taxon>Zhongshania</taxon>
    </lineage>
</organism>
<dbReference type="InterPro" id="IPR051340">
    <property type="entry name" value="Haloalkane_dehalogenase"/>
</dbReference>
<dbReference type="InterPro" id="IPR000073">
    <property type="entry name" value="AB_hydrolase_1"/>
</dbReference>
<proteinExistence type="predicted"/>
<gene>
    <name evidence="3" type="ORF">GCM10022414_18300</name>
</gene>
<reference evidence="4" key="1">
    <citation type="journal article" date="2019" name="Int. J. Syst. Evol. Microbiol.">
        <title>The Global Catalogue of Microorganisms (GCM) 10K type strain sequencing project: providing services to taxonomists for standard genome sequencing and annotation.</title>
        <authorList>
            <consortium name="The Broad Institute Genomics Platform"/>
            <consortium name="The Broad Institute Genome Sequencing Center for Infectious Disease"/>
            <person name="Wu L."/>
            <person name="Ma J."/>
        </authorList>
    </citation>
    <scope>NUCLEOTIDE SEQUENCE [LARGE SCALE GENOMIC DNA]</scope>
    <source>
        <strain evidence="4">JCM 17304</strain>
    </source>
</reference>
<dbReference type="SUPFAM" id="SSF53474">
    <property type="entry name" value="alpha/beta-Hydrolases"/>
    <property type="match status" value="1"/>
</dbReference>
<protein>
    <recommendedName>
        <fullName evidence="2">AB hydrolase-1 domain-containing protein</fullName>
    </recommendedName>
</protein>
<dbReference type="PANTHER" id="PTHR42977">
    <property type="entry name" value="HYDROLASE-RELATED"/>
    <property type="match status" value="1"/>
</dbReference>
<keyword evidence="1" id="KW-0378">Hydrolase</keyword>
<dbReference type="Pfam" id="PF00561">
    <property type="entry name" value="Abhydrolase_1"/>
    <property type="match status" value="1"/>
</dbReference>